<dbReference type="InterPro" id="IPR036955">
    <property type="entry name" value="AP2/ERF_dom_sf"/>
</dbReference>
<dbReference type="InterPro" id="IPR001471">
    <property type="entry name" value="AP2/ERF_dom"/>
</dbReference>
<protein>
    <submittedName>
        <fullName evidence="11">Ethylene-responsive transcription factor ERF088-like</fullName>
    </submittedName>
</protein>
<feature type="domain" description="AP2/ERF" evidence="9">
    <location>
        <begin position="20"/>
        <end position="77"/>
    </location>
</feature>
<keyword evidence="2" id="KW-0936">Ethylene signaling pathway</keyword>
<dbReference type="SMART" id="SM00380">
    <property type="entry name" value="AP2"/>
    <property type="match status" value="1"/>
</dbReference>
<keyword evidence="4" id="KW-0238">DNA-binding</keyword>
<dbReference type="Proteomes" id="UP000694864">
    <property type="component" value="Chromosome 14"/>
</dbReference>
<accession>A0ABM0VN82</accession>
<evidence type="ECO:0000259" key="9">
    <source>
        <dbReference type="PROSITE" id="PS51032"/>
    </source>
</evidence>
<feature type="region of interest" description="Disordered" evidence="8">
    <location>
        <begin position="1"/>
        <end position="24"/>
    </location>
</feature>
<reference evidence="11" key="2">
    <citation type="submission" date="2025-08" db="UniProtKB">
        <authorList>
            <consortium name="RefSeq"/>
        </authorList>
    </citation>
    <scope>IDENTIFICATION</scope>
    <source>
        <tissue evidence="11">Leaf</tissue>
    </source>
</reference>
<name>A0ABM0VN82_CAMSA</name>
<evidence type="ECO:0000313" key="11">
    <source>
        <dbReference type="RefSeq" id="XP_010458728.1"/>
    </source>
</evidence>
<reference evidence="10" key="1">
    <citation type="journal article" date="2014" name="Nat. Commun.">
        <title>The emerging biofuel crop Camelina sativa retains a highly undifferentiated hexaploid genome structure.</title>
        <authorList>
            <person name="Kagale S."/>
            <person name="Koh C."/>
            <person name="Nixon J."/>
            <person name="Bollina V."/>
            <person name="Clarke W.E."/>
            <person name="Tuteja R."/>
            <person name="Spillane C."/>
            <person name="Robinson S.J."/>
            <person name="Links M.G."/>
            <person name="Clarke C."/>
            <person name="Higgins E.E."/>
            <person name="Huebert T."/>
            <person name="Sharpe A.G."/>
            <person name="Parkin I.A."/>
        </authorList>
    </citation>
    <scope>NUCLEOTIDE SEQUENCE [LARGE SCALE GENOMIC DNA]</scope>
    <source>
        <strain evidence="10">cv. DH55</strain>
    </source>
</reference>
<sequence length="243" mass="27190">MLKSRNKSKSKQEKKSQEGKYLGVRRRPWGRYAAEIRNPTTKERHWLGTFDTAEEAALAYDVAARSISGSLAKTNFFYTENSSSQTQPQQLSQSSSDKGSVNPTIVSLEPDMSLESSNLSFLQDQPPENHRFCAAPITSCLQEQQFLANLTNSFPHCYDDDHVGQSKEVSLPSFPSDMSSSLFGYQDNTGEQGDAEQMKIGSVLSNDSHCFKYDYTATYVQSFLKDVNEDPHQMFGTSSPSFI</sequence>
<dbReference type="PROSITE" id="PS51032">
    <property type="entry name" value="AP2_ERF"/>
    <property type="match status" value="1"/>
</dbReference>
<dbReference type="Gene3D" id="3.30.730.10">
    <property type="entry name" value="AP2/ERF domain"/>
    <property type="match status" value="1"/>
</dbReference>
<evidence type="ECO:0000256" key="4">
    <source>
        <dbReference type="ARBA" id="ARBA00023125"/>
    </source>
</evidence>
<evidence type="ECO:0000256" key="8">
    <source>
        <dbReference type="SAM" id="MobiDB-lite"/>
    </source>
</evidence>
<evidence type="ECO:0000256" key="7">
    <source>
        <dbReference type="ARBA" id="ARBA00024343"/>
    </source>
</evidence>
<feature type="region of interest" description="Disordered" evidence="8">
    <location>
        <begin position="82"/>
        <end position="105"/>
    </location>
</feature>
<dbReference type="InterPro" id="IPR016177">
    <property type="entry name" value="DNA-bd_dom_sf"/>
</dbReference>
<dbReference type="PANTHER" id="PTHR31677:SF87">
    <property type="entry name" value="ETHYLENE-RESPONSIVE TRANSCRIPTION FACTOR ERF088"/>
    <property type="match status" value="1"/>
</dbReference>
<organism evidence="10 11">
    <name type="scientific">Camelina sativa</name>
    <name type="common">False flax</name>
    <name type="synonym">Myagrum sativum</name>
    <dbReference type="NCBI Taxonomy" id="90675"/>
    <lineage>
        <taxon>Eukaryota</taxon>
        <taxon>Viridiplantae</taxon>
        <taxon>Streptophyta</taxon>
        <taxon>Embryophyta</taxon>
        <taxon>Tracheophyta</taxon>
        <taxon>Spermatophyta</taxon>
        <taxon>Magnoliopsida</taxon>
        <taxon>eudicotyledons</taxon>
        <taxon>Gunneridae</taxon>
        <taxon>Pentapetalae</taxon>
        <taxon>rosids</taxon>
        <taxon>malvids</taxon>
        <taxon>Brassicales</taxon>
        <taxon>Brassicaceae</taxon>
        <taxon>Camelineae</taxon>
        <taxon>Camelina</taxon>
    </lineage>
</organism>
<feature type="compositionally biased region" description="Low complexity" evidence="8">
    <location>
        <begin position="82"/>
        <end position="96"/>
    </location>
</feature>
<keyword evidence="5" id="KW-0804">Transcription</keyword>
<evidence type="ECO:0000256" key="2">
    <source>
        <dbReference type="ARBA" id="ARBA00022745"/>
    </source>
</evidence>
<dbReference type="GeneID" id="104739946"/>
<evidence type="ECO:0000313" key="10">
    <source>
        <dbReference type="Proteomes" id="UP000694864"/>
    </source>
</evidence>
<evidence type="ECO:0000256" key="1">
    <source>
        <dbReference type="ARBA" id="ARBA00004123"/>
    </source>
</evidence>
<gene>
    <name evidence="11" type="primary">LOC104739946</name>
</gene>
<comment type="similarity">
    <text evidence="7">Belongs to the AP2/ERF transcription factor family. ERF subfamily.</text>
</comment>
<proteinExistence type="inferred from homology"/>
<dbReference type="PRINTS" id="PR00367">
    <property type="entry name" value="ETHRSPELEMNT"/>
</dbReference>
<evidence type="ECO:0000256" key="3">
    <source>
        <dbReference type="ARBA" id="ARBA00023015"/>
    </source>
</evidence>
<dbReference type="Pfam" id="PF00847">
    <property type="entry name" value="AP2"/>
    <property type="match status" value="1"/>
</dbReference>
<keyword evidence="6" id="KW-0539">Nucleus</keyword>
<dbReference type="CDD" id="cd00018">
    <property type="entry name" value="AP2"/>
    <property type="match status" value="1"/>
</dbReference>
<comment type="subcellular location">
    <subcellularLocation>
        <location evidence="1">Nucleus</location>
    </subcellularLocation>
</comment>
<dbReference type="RefSeq" id="XP_010458728.1">
    <property type="nucleotide sequence ID" value="XM_010460426.2"/>
</dbReference>
<evidence type="ECO:0000256" key="6">
    <source>
        <dbReference type="ARBA" id="ARBA00023242"/>
    </source>
</evidence>
<evidence type="ECO:0000256" key="5">
    <source>
        <dbReference type="ARBA" id="ARBA00023163"/>
    </source>
</evidence>
<dbReference type="PANTHER" id="PTHR31677">
    <property type="entry name" value="AP2 DOMAIN CLASS TRANSCRIPTION FACTOR"/>
    <property type="match status" value="1"/>
</dbReference>
<keyword evidence="10" id="KW-1185">Reference proteome</keyword>
<dbReference type="SUPFAM" id="SSF54171">
    <property type="entry name" value="DNA-binding domain"/>
    <property type="match status" value="1"/>
</dbReference>
<keyword evidence="3" id="KW-0805">Transcription regulation</keyword>